<name>A0A841AWA1_9PSEU</name>
<dbReference type="AlphaFoldDB" id="A0A841AWA1"/>
<dbReference type="GO" id="GO:0016627">
    <property type="term" value="F:oxidoreductase activity, acting on the CH-CH group of donors"/>
    <property type="evidence" value="ECO:0007669"/>
    <property type="project" value="TreeGrafter"/>
</dbReference>
<dbReference type="EMBL" id="JACHMX010000001">
    <property type="protein sequence ID" value="MBB5850398.1"/>
    <property type="molecule type" value="Genomic_DNA"/>
</dbReference>
<protein>
    <submittedName>
        <fullName evidence="2">Nitroimidazol reductase NimA-like FMN-containing flavoprotein (Pyridoxamine 5'-phosphate oxidase superfamily)</fullName>
    </submittedName>
</protein>
<proteinExistence type="predicted"/>
<evidence type="ECO:0000256" key="1">
    <source>
        <dbReference type="ARBA" id="ARBA00023002"/>
    </source>
</evidence>
<sequence>MSSFVMTAEEREAFLSEVHVGVLAVEREGRAPLAVPVWYDYEPGGELLIWMDGGSVKDKTIKKAGRLSLVAQSETLPYKYVTAEGPVIANAAPPTREQALKIARRYLPEAEATKYVDGALSDNSVLVRVRPEKWLSNDQGKA</sequence>
<dbReference type="InterPro" id="IPR052019">
    <property type="entry name" value="F420H2_bilvrd_red/Heme_oxyg"/>
</dbReference>
<dbReference type="GO" id="GO:0005829">
    <property type="term" value="C:cytosol"/>
    <property type="evidence" value="ECO:0007669"/>
    <property type="project" value="TreeGrafter"/>
</dbReference>
<dbReference type="SUPFAM" id="SSF50475">
    <property type="entry name" value="FMN-binding split barrel"/>
    <property type="match status" value="1"/>
</dbReference>
<evidence type="ECO:0000313" key="2">
    <source>
        <dbReference type="EMBL" id="MBB5850398.1"/>
    </source>
</evidence>
<keyword evidence="3" id="KW-1185">Reference proteome</keyword>
<accession>A0A841AWA1</accession>
<evidence type="ECO:0000313" key="3">
    <source>
        <dbReference type="Proteomes" id="UP000580861"/>
    </source>
</evidence>
<dbReference type="RefSeq" id="WP_184891668.1">
    <property type="nucleotide sequence ID" value="NZ_JACHMX010000001.1"/>
</dbReference>
<keyword evidence="1" id="KW-0560">Oxidoreductase</keyword>
<dbReference type="InterPro" id="IPR012349">
    <property type="entry name" value="Split_barrel_FMN-bd"/>
</dbReference>
<dbReference type="Proteomes" id="UP000580861">
    <property type="component" value="Unassembled WGS sequence"/>
</dbReference>
<dbReference type="PANTHER" id="PTHR35176">
    <property type="entry name" value="HEME OXYGENASE HI_0854-RELATED"/>
    <property type="match status" value="1"/>
</dbReference>
<dbReference type="PANTHER" id="PTHR35176:SF6">
    <property type="entry name" value="HEME OXYGENASE HI_0854-RELATED"/>
    <property type="match status" value="1"/>
</dbReference>
<dbReference type="Gene3D" id="2.30.110.10">
    <property type="entry name" value="Electron Transport, Fmn-binding Protein, Chain A"/>
    <property type="match status" value="1"/>
</dbReference>
<organism evidence="2 3">
    <name type="scientific">Amycolatopsis umgeniensis</name>
    <dbReference type="NCBI Taxonomy" id="336628"/>
    <lineage>
        <taxon>Bacteria</taxon>
        <taxon>Bacillati</taxon>
        <taxon>Actinomycetota</taxon>
        <taxon>Actinomycetes</taxon>
        <taxon>Pseudonocardiales</taxon>
        <taxon>Pseudonocardiaceae</taxon>
        <taxon>Amycolatopsis</taxon>
    </lineage>
</organism>
<reference evidence="2 3" key="1">
    <citation type="submission" date="2020-08" db="EMBL/GenBank/DDBJ databases">
        <title>Sequencing the genomes of 1000 actinobacteria strains.</title>
        <authorList>
            <person name="Klenk H.-P."/>
        </authorList>
    </citation>
    <scope>NUCLEOTIDE SEQUENCE [LARGE SCALE GENOMIC DNA]</scope>
    <source>
        <strain evidence="2 3">DSM 45272</strain>
    </source>
</reference>
<comment type="caution">
    <text evidence="2">The sequence shown here is derived from an EMBL/GenBank/DDBJ whole genome shotgun (WGS) entry which is preliminary data.</text>
</comment>
<gene>
    <name evidence="2" type="ORF">HDA45_000485</name>
</gene>
<dbReference type="GO" id="GO:0070967">
    <property type="term" value="F:coenzyme F420 binding"/>
    <property type="evidence" value="ECO:0007669"/>
    <property type="project" value="TreeGrafter"/>
</dbReference>